<feature type="domain" description="AAA+ ATPase" evidence="2">
    <location>
        <begin position="261"/>
        <end position="384"/>
    </location>
</feature>
<dbReference type="Gene3D" id="3.40.50.1010">
    <property type="entry name" value="5'-nuclease"/>
    <property type="match status" value="1"/>
</dbReference>
<dbReference type="AlphaFoldDB" id="A0A497ERR0"/>
<dbReference type="InterPro" id="IPR052041">
    <property type="entry name" value="Nucleic_acid_metab_PIN/TRAM"/>
</dbReference>
<gene>
    <name evidence="4" type="ORF">DRJ21_02135</name>
</gene>
<dbReference type="Pfam" id="PF01850">
    <property type="entry name" value="PIN"/>
    <property type="match status" value="1"/>
</dbReference>
<dbReference type="SUPFAM" id="SSF52540">
    <property type="entry name" value="P-loop containing nucleoside triphosphate hydrolases"/>
    <property type="match status" value="1"/>
</dbReference>
<reference evidence="4 5" key="1">
    <citation type="submission" date="2018-06" db="EMBL/GenBank/DDBJ databases">
        <title>Extensive metabolic versatility and redundancy in microbially diverse, dynamic hydrothermal sediments.</title>
        <authorList>
            <person name="Dombrowski N."/>
            <person name="Teske A."/>
            <person name="Baker B.J."/>
        </authorList>
    </citation>
    <scope>NUCLEOTIDE SEQUENCE [LARGE SCALE GENOMIC DNA]</scope>
    <source>
        <strain evidence="4">B30_G17</strain>
    </source>
</reference>
<dbReference type="Proteomes" id="UP000281962">
    <property type="component" value="Unassembled WGS sequence"/>
</dbReference>
<proteinExistence type="inferred from homology"/>
<dbReference type="PANTHER" id="PTHR11603">
    <property type="entry name" value="AAA FAMILY ATPASE"/>
    <property type="match status" value="1"/>
</dbReference>
<dbReference type="NCBIfam" id="NF010335">
    <property type="entry name" value="PRK13764.1"/>
    <property type="match status" value="1"/>
</dbReference>
<comment type="similarity">
    <text evidence="1">In the N-terminal section; belongs to the PINc/VapC protein family.</text>
</comment>
<protein>
    <submittedName>
        <fullName evidence="4">ATPase</fullName>
    </submittedName>
</protein>
<evidence type="ECO:0000313" key="5">
    <source>
        <dbReference type="Proteomes" id="UP000281962"/>
    </source>
</evidence>
<evidence type="ECO:0000259" key="3">
    <source>
        <dbReference type="SMART" id="SM00670"/>
    </source>
</evidence>
<feature type="domain" description="PIN" evidence="3">
    <location>
        <begin position="4"/>
        <end position="118"/>
    </location>
</feature>
<dbReference type="CDD" id="cd09878">
    <property type="entry name" value="PIN_VapC_VirB11L-ATPase-like"/>
    <property type="match status" value="1"/>
</dbReference>
<evidence type="ECO:0000313" key="4">
    <source>
        <dbReference type="EMBL" id="RLE49806.1"/>
    </source>
</evidence>
<dbReference type="SMART" id="SM00382">
    <property type="entry name" value="AAA"/>
    <property type="match status" value="1"/>
</dbReference>
<dbReference type="SMART" id="SM00670">
    <property type="entry name" value="PINc"/>
    <property type="match status" value="1"/>
</dbReference>
<dbReference type="InterPro" id="IPR003593">
    <property type="entry name" value="AAA+_ATPase"/>
</dbReference>
<dbReference type="Gene3D" id="3.40.50.300">
    <property type="entry name" value="P-loop containing nucleotide triphosphate hydrolases"/>
    <property type="match status" value="1"/>
</dbReference>
<accession>A0A497ERR0</accession>
<dbReference type="EMBL" id="QMQY01000084">
    <property type="protein sequence ID" value="RLE49806.1"/>
    <property type="molecule type" value="Genomic_DNA"/>
</dbReference>
<comment type="caution">
    <text evidence="4">The sequence shown here is derived from an EMBL/GenBank/DDBJ whole genome shotgun (WGS) entry which is preliminary data.</text>
</comment>
<evidence type="ECO:0000256" key="1">
    <source>
        <dbReference type="ARBA" id="ARBA00046345"/>
    </source>
</evidence>
<evidence type="ECO:0000259" key="2">
    <source>
        <dbReference type="SMART" id="SM00382"/>
    </source>
</evidence>
<name>A0A497ERR0_9CREN</name>
<dbReference type="SUPFAM" id="SSF88723">
    <property type="entry name" value="PIN domain-like"/>
    <property type="match status" value="1"/>
</dbReference>
<feature type="non-terminal residue" evidence="4">
    <location>
        <position position="470"/>
    </location>
</feature>
<dbReference type="InterPro" id="IPR002716">
    <property type="entry name" value="PIN_dom"/>
</dbReference>
<dbReference type="InterPro" id="IPR029060">
    <property type="entry name" value="PIN-like_dom_sf"/>
</dbReference>
<dbReference type="PANTHER" id="PTHR11603:SF147">
    <property type="entry name" value="MEMBRANE PROTEIN"/>
    <property type="match status" value="1"/>
</dbReference>
<dbReference type="InterPro" id="IPR027417">
    <property type="entry name" value="P-loop_NTPase"/>
</dbReference>
<sequence>MDNRKVVPDTSIIIEGKLTKLVENRFLENVEIIIPRAVLDELQAQASKGLEVGYRGLEEIIKLRKIAGRMGIKVNCVGERPSLDEIKLASKGRIDALIRDMAREYNATLITCDYVQSLVARAEGIDVMYIEPELPKIQVKLEDFFTPDTMSVHLKEGVPPYAKRGKPGNWHLVKIRDEPCTREELEFIIREILSKARGSSDSFVEISRHGAMVIQLGQYRIAIARPPFSDGIEITAVRPIVKVTLDDYKLSKRLKRRLLERAEGILICGPPGAGKSTFASALAEFYYREKNAIVKTMEAPRDLQVGPEITQYAPLEGDFVKTADILLLVRPDYTIFDEFRKSRDFQVFVDMRLAGVGMIGVVHASSPIDAIQRFIGRVDLGVIPQVIDTVIFIKDGEVRKVYELSLTVKVPHGMVDEDLARPVIEVRDFETGDVEYEIYTFGEETVVVPVRKLTAEEAGRIGERVLSLLR</sequence>
<organism evidence="4 5">
    <name type="scientific">Thermoproteota archaeon</name>
    <dbReference type="NCBI Taxonomy" id="2056631"/>
    <lineage>
        <taxon>Archaea</taxon>
        <taxon>Thermoproteota</taxon>
    </lineage>
</organism>